<dbReference type="Proteomes" id="UP000539642">
    <property type="component" value="Unassembled WGS sequence"/>
</dbReference>
<reference evidence="1 2" key="1">
    <citation type="submission" date="2020-08" db="EMBL/GenBank/DDBJ databases">
        <title>Genomic Encyclopedia of Type Strains, Phase IV (KMG-IV): sequencing the most valuable type-strain genomes for metagenomic binning, comparative biology and taxonomic classification.</title>
        <authorList>
            <person name="Goeker M."/>
        </authorList>
    </citation>
    <scope>NUCLEOTIDE SEQUENCE [LARGE SCALE GENOMIC DNA]</scope>
    <source>
        <strain evidence="1 2">DSM 28570</strain>
    </source>
</reference>
<evidence type="ECO:0008006" key="3">
    <source>
        <dbReference type="Google" id="ProtNLM"/>
    </source>
</evidence>
<proteinExistence type="predicted"/>
<dbReference type="EMBL" id="JACHEO010000001">
    <property type="protein sequence ID" value="MBB5346495.1"/>
    <property type="molecule type" value="Genomic_DNA"/>
</dbReference>
<evidence type="ECO:0000313" key="2">
    <source>
        <dbReference type="Proteomes" id="UP000539642"/>
    </source>
</evidence>
<gene>
    <name evidence="1" type="ORF">HNQ81_000202</name>
</gene>
<evidence type="ECO:0000313" key="1">
    <source>
        <dbReference type="EMBL" id="MBB5346495.1"/>
    </source>
</evidence>
<keyword evidence="2" id="KW-1185">Reference proteome</keyword>
<accession>A0A840ULL7</accession>
<dbReference type="AlphaFoldDB" id="A0A840ULL7"/>
<sequence>MHPQVEKFIEEEHTCPHCSQRMSCCESPPIHVGDGLGWGSEILFICLNDECPLFLNGWAQIENQYGHHASYRYMELPGSKERNVMMVGNVDAFKAAVINPEVLRSQNLRYQKEKEAVQALDTCVADKNLEPVMVLLLDEAADRANRTRALEFMVKLNDLQCIDPLRNHAFRDIAFENECNLAINSILKANFKKECPSCFEIVKAQAVKCMHCGEILK</sequence>
<organism evidence="1 2">
    <name type="scientific">Desulfoprunum benzoelyticum</name>
    <dbReference type="NCBI Taxonomy" id="1506996"/>
    <lineage>
        <taxon>Bacteria</taxon>
        <taxon>Pseudomonadati</taxon>
        <taxon>Thermodesulfobacteriota</taxon>
        <taxon>Desulfobulbia</taxon>
        <taxon>Desulfobulbales</taxon>
        <taxon>Desulfobulbaceae</taxon>
        <taxon>Desulfoprunum</taxon>
    </lineage>
</organism>
<dbReference type="RefSeq" id="WP_183347393.1">
    <property type="nucleotide sequence ID" value="NZ_JACHEO010000001.1"/>
</dbReference>
<protein>
    <recommendedName>
        <fullName evidence="3">Zinc ribbon domain-containing protein</fullName>
    </recommendedName>
</protein>
<comment type="caution">
    <text evidence="1">The sequence shown here is derived from an EMBL/GenBank/DDBJ whole genome shotgun (WGS) entry which is preliminary data.</text>
</comment>
<name>A0A840ULL7_9BACT</name>